<dbReference type="STRING" id="337097.BHF71_03685"/>
<evidence type="ECO:0000313" key="2">
    <source>
        <dbReference type="EMBL" id="OEF97248.1"/>
    </source>
</evidence>
<evidence type="ECO:0008006" key="4">
    <source>
        <dbReference type="Google" id="ProtNLM"/>
    </source>
</evidence>
<organism evidence="2 3">
    <name type="scientific">Vulcanibacillus modesticaldus</name>
    <dbReference type="NCBI Taxonomy" id="337097"/>
    <lineage>
        <taxon>Bacteria</taxon>
        <taxon>Bacillati</taxon>
        <taxon>Bacillota</taxon>
        <taxon>Bacilli</taxon>
        <taxon>Bacillales</taxon>
        <taxon>Bacillaceae</taxon>
        <taxon>Vulcanibacillus</taxon>
    </lineage>
</organism>
<protein>
    <recommendedName>
        <fullName evidence="4">DUF2953 domain-containing protein</fullName>
    </recommendedName>
</protein>
<dbReference type="EMBL" id="MIJF01000067">
    <property type="protein sequence ID" value="OEF97248.1"/>
    <property type="molecule type" value="Genomic_DNA"/>
</dbReference>
<keyword evidence="1" id="KW-0812">Transmembrane</keyword>
<evidence type="ECO:0000313" key="3">
    <source>
        <dbReference type="Proteomes" id="UP000243739"/>
    </source>
</evidence>
<comment type="caution">
    <text evidence="2">The sequence shown here is derived from an EMBL/GenBank/DDBJ whole genome shotgun (WGS) entry which is preliminary data.</text>
</comment>
<proteinExistence type="predicted"/>
<accession>A0A1D2YSH8</accession>
<dbReference type="AlphaFoldDB" id="A0A1D2YSH8"/>
<dbReference type="Proteomes" id="UP000243739">
    <property type="component" value="Unassembled WGS sequence"/>
</dbReference>
<evidence type="ECO:0000256" key="1">
    <source>
        <dbReference type="SAM" id="Phobius"/>
    </source>
</evidence>
<reference evidence="2 3" key="1">
    <citation type="submission" date="2016-09" db="EMBL/GenBank/DDBJ databases">
        <title>Draft genome sequence for the type strain of Vulcanibacillus modesticaldus BR, a strictly anaerobic, moderately thermophilic, and nitrate-reducing bacterium from deep sea-hydrothermal vents of the Mid-Atlantic Ridge.</title>
        <authorList>
            <person name="Abin C.A."/>
            <person name="Hollibaugh J.T."/>
        </authorList>
    </citation>
    <scope>NUCLEOTIDE SEQUENCE [LARGE SCALE GENOMIC DNA]</scope>
    <source>
        <strain evidence="2 3">BR</strain>
    </source>
</reference>
<gene>
    <name evidence="2" type="ORF">BHF71_03685</name>
</gene>
<feature type="transmembrane region" description="Helical" evidence="1">
    <location>
        <begin position="6"/>
        <end position="29"/>
    </location>
</feature>
<name>A0A1D2YSH8_9BACI</name>
<dbReference type="Pfam" id="PF11167">
    <property type="entry name" value="DUF2953"/>
    <property type="match status" value="1"/>
</dbReference>
<keyword evidence="1" id="KW-0472">Membrane</keyword>
<sequence length="223" mass="26099">MGLLGYILIFILLLIILLIFSEVKIHILYKKDQNNDFMEVNLWFLYRLIHIKKKISLIDADAKDRGIKYKSSTNVNSVPKPETKKERITVEKIIDWNKKFKHLLKRVHNLKKEVNAFLKHVKIDLFIWESKIGTGDAMETGIVTGVVWGLKGYILGLVSKYTVVKSLPFLDVKPIFTNKIYHSRFECILRFRIGYLIVTGIRLIFKFYKGGRKVWQENILSKA</sequence>
<keyword evidence="3" id="KW-1185">Reference proteome</keyword>
<dbReference type="InterPro" id="IPR021338">
    <property type="entry name" value="DUF2953"/>
</dbReference>
<keyword evidence="1" id="KW-1133">Transmembrane helix</keyword>
<dbReference type="RefSeq" id="WP_069657461.1">
    <property type="nucleotide sequence ID" value="NZ_MIJF01000067.1"/>
</dbReference>